<dbReference type="InterPro" id="IPR036908">
    <property type="entry name" value="RlpA-like_sf"/>
</dbReference>
<keyword evidence="4" id="KW-1185">Reference proteome</keyword>
<dbReference type="PANTHER" id="PTHR31836">
    <property type="match status" value="1"/>
</dbReference>
<evidence type="ECO:0000313" key="3">
    <source>
        <dbReference type="EMBL" id="KAF2684631.1"/>
    </source>
</evidence>
<dbReference type="Gene3D" id="2.40.40.10">
    <property type="entry name" value="RlpA-like domain"/>
    <property type="match status" value="1"/>
</dbReference>
<proteinExistence type="predicted"/>
<keyword evidence="1" id="KW-0732">Signal</keyword>
<name>A0A6G1J343_9PLEO</name>
<accession>A0A6G1J343</accession>
<dbReference type="OrthoDB" id="623670at2759"/>
<dbReference type="SUPFAM" id="SSF50685">
    <property type="entry name" value="Barwin-like endoglucanases"/>
    <property type="match status" value="1"/>
</dbReference>
<dbReference type="EMBL" id="MU005581">
    <property type="protein sequence ID" value="KAF2684631.1"/>
    <property type="molecule type" value="Genomic_DNA"/>
</dbReference>
<feature type="domain" description="RlpA-like protein double-psi beta-barrel" evidence="2">
    <location>
        <begin position="44"/>
        <end position="95"/>
    </location>
</feature>
<dbReference type="PANTHER" id="PTHR31836:SF27">
    <property type="entry name" value="RLPA-LIKE PROTEIN DOUBLE-PSI BETA-BARREL DOMAIN-CONTAINING PROTEIN"/>
    <property type="match status" value="1"/>
</dbReference>
<reference evidence="3" key="1">
    <citation type="journal article" date="2020" name="Stud. Mycol.">
        <title>101 Dothideomycetes genomes: a test case for predicting lifestyles and emergence of pathogens.</title>
        <authorList>
            <person name="Haridas S."/>
            <person name="Albert R."/>
            <person name="Binder M."/>
            <person name="Bloem J."/>
            <person name="Labutti K."/>
            <person name="Salamov A."/>
            <person name="Andreopoulos B."/>
            <person name="Baker S."/>
            <person name="Barry K."/>
            <person name="Bills G."/>
            <person name="Bluhm B."/>
            <person name="Cannon C."/>
            <person name="Castanera R."/>
            <person name="Culley D."/>
            <person name="Daum C."/>
            <person name="Ezra D."/>
            <person name="Gonzalez J."/>
            <person name="Henrissat B."/>
            <person name="Kuo A."/>
            <person name="Liang C."/>
            <person name="Lipzen A."/>
            <person name="Lutzoni F."/>
            <person name="Magnuson J."/>
            <person name="Mondo S."/>
            <person name="Nolan M."/>
            <person name="Ohm R."/>
            <person name="Pangilinan J."/>
            <person name="Park H.-J."/>
            <person name="Ramirez L."/>
            <person name="Alfaro M."/>
            <person name="Sun H."/>
            <person name="Tritt A."/>
            <person name="Yoshinaga Y."/>
            <person name="Zwiers L.-H."/>
            <person name="Turgeon B."/>
            <person name="Goodwin S."/>
            <person name="Spatafora J."/>
            <person name="Crous P."/>
            <person name="Grigoriev I."/>
        </authorList>
    </citation>
    <scope>NUCLEOTIDE SEQUENCE</scope>
    <source>
        <strain evidence="3">CBS 122367</strain>
    </source>
</reference>
<dbReference type="Pfam" id="PF03330">
    <property type="entry name" value="DPBB_1"/>
    <property type="match status" value="1"/>
</dbReference>
<dbReference type="Proteomes" id="UP000799291">
    <property type="component" value="Unassembled WGS sequence"/>
</dbReference>
<gene>
    <name evidence="3" type="ORF">K458DRAFT_389092</name>
</gene>
<evidence type="ECO:0000259" key="2">
    <source>
        <dbReference type="Pfam" id="PF03330"/>
    </source>
</evidence>
<protein>
    <recommendedName>
        <fullName evidence="2">RlpA-like protein double-psi beta-barrel domain-containing protein</fullName>
    </recommendedName>
</protein>
<dbReference type="CDD" id="cd22191">
    <property type="entry name" value="DPBB_RlpA_EXP_N-like"/>
    <property type="match status" value="1"/>
</dbReference>
<sequence length="98" mass="10881">MTYHNPALGACGQINGDEDPVVAISHLLFDEGATPNPNKNPHCNRMIRAWRNGNAPIVVRVVDRCVRCKHDDIDVSPSSFAQLVNLANGNVYVQWEWA</sequence>
<dbReference type="InterPro" id="IPR009009">
    <property type="entry name" value="RlpA-like_DPBB"/>
</dbReference>
<evidence type="ECO:0000256" key="1">
    <source>
        <dbReference type="ARBA" id="ARBA00022729"/>
    </source>
</evidence>
<organism evidence="3 4">
    <name type="scientific">Lentithecium fluviatile CBS 122367</name>
    <dbReference type="NCBI Taxonomy" id="1168545"/>
    <lineage>
        <taxon>Eukaryota</taxon>
        <taxon>Fungi</taxon>
        <taxon>Dikarya</taxon>
        <taxon>Ascomycota</taxon>
        <taxon>Pezizomycotina</taxon>
        <taxon>Dothideomycetes</taxon>
        <taxon>Pleosporomycetidae</taxon>
        <taxon>Pleosporales</taxon>
        <taxon>Massarineae</taxon>
        <taxon>Lentitheciaceae</taxon>
        <taxon>Lentithecium</taxon>
    </lineage>
</organism>
<evidence type="ECO:0000313" key="4">
    <source>
        <dbReference type="Proteomes" id="UP000799291"/>
    </source>
</evidence>
<dbReference type="InterPro" id="IPR051477">
    <property type="entry name" value="Expansin_CellWall"/>
</dbReference>
<dbReference type="AlphaFoldDB" id="A0A6G1J343"/>